<evidence type="ECO:0000313" key="19">
    <source>
        <dbReference type="Proteomes" id="UP000799324"/>
    </source>
</evidence>
<evidence type="ECO:0000256" key="13">
    <source>
        <dbReference type="ARBA" id="ARBA00044502"/>
    </source>
</evidence>
<evidence type="ECO:0000256" key="10">
    <source>
        <dbReference type="ARBA" id="ARBA00023157"/>
    </source>
</evidence>
<keyword evidence="10 15" id="KW-1015">Disulfide bond</keyword>
<dbReference type="OrthoDB" id="4849160at2759"/>
<evidence type="ECO:0000313" key="18">
    <source>
        <dbReference type="EMBL" id="KAF2660827.1"/>
    </source>
</evidence>
<comment type="cofactor">
    <cofactor evidence="1">
        <name>Cu(2+)</name>
        <dbReference type="ChEBI" id="CHEBI:29036"/>
    </cofactor>
</comment>
<keyword evidence="12 15" id="KW-0624">Polysaccharide degradation</keyword>
<feature type="domain" description="Auxiliary Activity family 9 catalytic" evidence="17">
    <location>
        <begin position="21"/>
        <end position="233"/>
    </location>
</feature>
<evidence type="ECO:0000256" key="14">
    <source>
        <dbReference type="ARBA" id="ARBA00045077"/>
    </source>
</evidence>
<keyword evidence="6 15" id="KW-0136">Cellulose degradation</keyword>
<keyword evidence="8" id="KW-0186">Copper</keyword>
<evidence type="ECO:0000256" key="15">
    <source>
        <dbReference type="RuleBase" id="RU368122"/>
    </source>
</evidence>
<evidence type="ECO:0000256" key="1">
    <source>
        <dbReference type="ARBA" id="ARBA00001973"/>
    </source>
</evidence>
<dbReference type="Pfam" id="PF03443">
    <property type="entry name" value="AA9"/>
    <property type="match status" value="1"/>
</dbReference>
<evidence type="ECO:0000256" key="4">
    <source>
        <dbReference type="ARBA" id="ARBA00022723"/>
    </source>
</evidence>
<comment type="function">
    <text evidence="15">Lytic polysaccharide monooxygenase (LMPO) that depolymerizes crystalline and amorphous polysaccharides via the oxidation of scissile alpha- or beta-(1-4)-glycosidic bonds, yielding C1 and/or C4 oxidation products. Catalysis by LPMOs requires the reduction of the active-site copper from Cu(II) to Cu(I) by a reducing agent and H(2)O(2) or O(2) as a cosubstrate.</text>
</comment>
<dbReference type="EMBL" id="MU004297">
    <property type="protein sequence ID" value="KAF2660827.1"/>
    <property type="molecule type" value="Genomic_DNA"/>
</dbReference>
<evidence type="ECO:0000256" key="11">
    <source>
        <dbReference type="ARBA" id="ARBA00023277"/>
    </source>
</evidence>
<evidence type="ECO:0000256" key="2">
    <source>
        <dbReference type="ARBA" id="ARBA00004613"/>
    </source>
</evidence>
<protein>
    <recommendedName>
        <fullName evidence="15">AA9 family lytic polysaccharide monooxygenase</fullName>
        <ecNumber evidence="15">1.14.99.56</ecNumber>
    </recommendedName>
    <alternativeName>
        <fullName evidence="15">Endo-beta-1,4-glucanase</fullName>
    </alternativeName>
    <alternativeName>
        <fullName evidence="15">Glycosyl hydrolase 61 family protein</fullName>
    </alternativeName>
</protein>
<dbReference type="GO" id="GO:0008810">
    <property type="term" value="F:cellulase activity"/>
    <property type="evidence" value="ECO:0007669"/>
    <property type="project" value="UniProtKB-UniRule"/>
</dbReference>
<dbReference type="GO" id="GO:0005576">
    <property type="term" value="C:extracellular region"/>
    <property type="evidence" value="ECO:0007669"/>
    <property type="project" value="UniProtKB-SubCell"/>
</dbReference>
<dbReference type="PANTHER" id="PTHR33353">
    <property type="entry name" value="PUTATIVE (AFU_ORTHOLOGUE AFUA_1G12560)-RELATED"/>
    <property type="match status" value="1"/>
</dbReference>
<dbReference type="GO" id="GO:0030248">
    <property type="term" value="F:cellulose binding"/>
    <property type="evidence" value="ECO:0007669"/>
    <property type="project" value="UniProtKB-UniRule"/>
</dbReference>
<keyword evidence="3 15" id="KW-0964">Secreted</keyword>
<dbReference type="Proteomes" id="UP000799324">
    <property type="component" value="Unassembled WGS sequence"/>
</dbReference>
<dbReference type="InterPro" id="IPR049892">
    <property type="entry name" value="AA9"/>
</dbReference>
<dbReference type="GO" id="GO:0004497">
    <property type="term" value="F:monooxygenase activity"/>
    <property type="evidence" value="ECO:0007669"/>
    <property type="project" value="UniProtKB-KW"/>
</dbReference>
<keyword evidence="19" id="KW-1185">Reference proteome</keyword>
<gene>
    <name evidence="18" type="ORF">K491DRAFT_17578</name>
</gene>
<comment type="similarity">
    <text evidence="13">Belongs to the polysaccharide monooxygenase AA9 family.</text>
</comment>
<evidence type="ECO:0000256" key="5">
    <source>
        <dbReference type="ARBA" id="ARBA00022729"/>
    </source>
</evidence>
<feature type="chain" id="PRO_5025443533" description="AA9 family lytic polysaccharide monooxygenase" evidence="16">
    <location>
        <begin position="21"/>
        <end position="421"/>
    </location>
</feature>
<dbReference type="Gene3D" id="2.70.50.70">
    <property type="match status" value="1"/>
</dbReference>
<evidence type="ECO:0000256" key="12">
    <source>
        <dbReference type="ARBA" id="ARBA00023326"/>
    </source>
</evidence>
<dbReference type="PANTHER" id="PTHR33353:SF36">
    <property type="entry name" value="ENDO-BETA-1,4-GLUCANASE D"/>
    <property type="match status" value="1"/>
</dbReference>
<evidence type="ECO:0000256" key="9">
    <source>
        <dbReference type="ARBA" id="ARBA00023033"/>
    </source>
</evidence>
<comment type="subcellular location">
    <subcellularLocation>
        <location evidence="2 15">Secreted</location>
    </subcellularLocation>
</comment>
<dbReference type="GO" id="GO:0046872">
    <property type="term" value="F:metal ion binding"/>
    <property type="evidence" value="ECO:0007669"/>
    <property type="project" value="UniProtKB-KW"/>
</dbReference>
<name>A0A6A6TNP9_9PLEO</name>
<accession>A0A6A6TNP9</accession>
<reference evidence="18" key="1">
    <citation type="journal article" date="2020" name="Stud. Mycol.">
        <title>101 Dothideomycetes genomes: a test case for predicting lifestyles and emergence of pathogens.</title>
        <authorList>
            <person name="Haridas S."/>
            <person name="Albert R."/>
            <person name="Binder M."/>
            <person name="Bloem J."/>
            <person name="Labutti K."/>
            <person name="Salamov A."/>
            <person name="Andreopoulos B."/>
            <person name="Baker S."/>
            <person name="Barry K."/>
            <person name="Bills G."/>
            <person name="Bluhm B."/>
            <person name="Cannon C."/>
            <person name="Castanera R."/>
            <person name="Culley D."/>
            <person name="Daum C."/>
            <person name="Ezra D."/>
            <person name="Gonzalez J."/>
            <person name="Henrissat B."/>
            <person name="Kuo A."/>
            <person name="Liang C."/>
            <person name="Lipzen A."/>
            <person name="Lutzoni F."/>
            <person name="Magnuson J."/>
            <person name="Mondo S."/>
            <person name="Nolan M."/>
            <person name="Ohm R."/>
            <person name="Pangilinan J."/>
            <person name="Park H.-J."/>
            <person name="Ramirez L."/>
            <person name="Alfaro M."/>
            <person name="Sun H."/>
            <person name="Tritt A."/>
            <person name="Yoshinaga Y."/>
            <person name="Zwiers L.-H."/>
            <person name="Turgeon B."/>
            <person name="Goodwin S."/>
            <person name="Spatafora J."/>
            <person name="Crous P."/>
            <person name="Grigoriev I."/>
        </authorList>
    </citation>
    <scope>NUCLEOTIDE SEQUENCE</scope>
    <source>
        <strain evidence="18">CBS 122681</strain>
    </source>
</reference>
<dbReference type="InterPro" id="IPR005103">
    <property type="entry name" value="AA9_LPMO"/>
</dbReference>
<proteinExistence type="inferred from homology"/>
<evidence type="ECO:0000256" key="6">
    <source>
        <dbReference type="ARBA" id="ARBA00023001"/>
    </source>
</evidence>
<keyword evidence="5 16" id="KW-0732">Signal</keyword>
<evidence type="ECO:0000256" key="3">
    <source>
        <dbReference type="ARBA" id="ARBA00022525"/>
    </source>
</evidence>
<sequence>MSAKIHAAALLGALASTVSAHGHVSGIVAGDTYYQGYDPSFQYSASPPAVAGWSCPECLDNGFVAPSSYGDNSKIACHKDATVGQAQVEVAAGSTVELQWTTWPDSHKGPVIDYLAPVDGTFTDATYDSLSFVKIDEAGYTDSTWASDSLISNNNSWTTTIPSSLAAGSYVLRHEIIALHSAGQADGAQSYPQCINLKVTSSGSTSISGGETADKFYTANDPGILVNIYSDFTSYEIPGPALWSGADSGSSETAVATSAAASSTAAASSVAASSSAAATTSVIASSSVAAVASSSVAAVAVSTSVSQAQAVASSTPAGYSVAATSTIAAEATQAPTATSDIAATIVSQIATAIPSGLLTSVLPSAIPTQSANTTGPLPEQPLPEGFTLKDLLDWVAYIIRNFGKKAHRGNAHARQHPRAFN</sequence>
<dbReference type="EC" id="1.14.99.56" evidence="15"/>
<dbReference type="AlphaFoldDB" id="A0A6A6TNP9"/>
<evidence type="ECO:0000256" key="8">
    <source>
        <dbReference type="ARBA" id="ARBA00023008"/>
    </source>
</evidence>
<evidence type="ECO:0000256" key="16">
    <source>
        <dbReference type="SAM" id="SignalP"/>
    </source>
</evidence>
<dbReference type="GO" id="GO:0030245">
    <property type="term" value="P:cellulose catabolic process"/>
    <property type="evidence" value="ECO:0007669"/>
    <property type="project" value="UniProtKB-UniRule"/>
</dbReference>
<feature type="signal peptide" evidence="16">
    <location>
        <begin position="1"/>
        <end position="20"/>
    </location>
</feature>
<keyword evidence="11 15" id="KW-0119">Carbohydrate metabolism</keyword>
<organism evidence="18 19">
    <name type="scientific">Lophiostoma macrostomum CBS 122681</name>
    <dbReference type="NCBI Taxonomy" id="1314788"/>
    <lineage>
        <taxon>Eukaryota</taxon>
        <taxon>Fungi</taxon>
        <taxon>Dikarya</taxon>
        <taxon>Ascomycota</taxon>
        <taxon>Pezizomycotina</taxon>
        <taxon>Dothideomycetes</taxon>
        <taxon>Pleosporomycetidae</taxon>
        <taxon>Pleosporales</taxon>
        <taxon>Lophiostomataceae</taxon>
        <taxon>Lophiostoma</taxon>
    </lineage>
</organism>
<keyword evidence="4" id="KW-0479">Metal-binding</keyword>
<evidence type="ECO:0000259" key="17">
    <source>
        <dbReference type="Pfam" id="PF03443"/>
    </source>
</evidence>
<comment type="domain">
    <text evidence="15">Has a modular structure: an endo-beta-1,4-glucanase catalytic module at the N-terminus, a linker rich in serines and threonines, and a C-terminal carbohydrate-binding module (CBM).</text>
</comment>
<keyword evidence="7" id="KW-0560">Oxidoreductase</keyword>
<dbReference type="CDD" id="cd21175">
    <property type="entry name" value="LPMO_AA9"/>
    <property type="match status" value="1"/>
</dbReference>
<keyword evidence="9 18" id="KW-0503">Monooxygenase</keyword>
<evidence type="ECO:0000256" key="7">
    <source>
        <dbReference type="ARBA" id="ARBA00023002"/>
    </source>
</evidence>
<comment type="catalytic activity">
    <reaction evidence="14 15">
        <text>[(1-&gt;4)-beta-D-glucosyl]n+m + reduced acceptor + O2 = 4-dehydro-beta-D-glucosyl-[(1-&gt;4)-beta-D-glucosyl]n-1 + [(1-&gt;4)-beta-D-glucosyl]m + acceptor + H2O.</text>
        <dbReference type="EC" id="1.14.99.56"/>
    </reaction>
</comment>